<organism evidence="1 2">
    <name type="scientific">Bifidobacterium adolescentis</name>
    <dbReference type="NCBI Taxonomy" id="1680"/>
    <lineage>
        <taxon>Bacteria</taxon>
        <taxon>Bacillati</taxon>
        <taxon>Actinomycetota</taxon>
        <taxon>Actinomycetes</taxon>
        <taxon>Bifidobacteriales</taxon>
        <taxon>Bifidobacteriaceae</taxon>
        <taxon>Bifidobacterium</taxon>
    </lineage>
</organism>
<evidence type="ECO:0000313" key="2">
    <source>
        <dbReference type="Proteomes" id="UP001206013"/>
    </source>
</evidence>
<comment type="caution">
    <text evidence="1">The sequence shown here is derived from an EMBL/GenBank/DDBJ whole genome shotgun (WGS) entry which is preliminary data.</text>
</comment>
<gene>
    <name evidence="1" type="ORF">NE692_11165</name>
</gene>
<dbReference type="RefSeq" id="WP_256134814.1">
    <property type="nucleotide sequence ID" value="NZ_JANFYM010000034.1"/>
</dbReference>
<reference evidence="1" key="1">
    <citation type="submission" date="2022-06" db="EMBL/GenBank/DDBJ databases">
        <title>Isolation of gut microbiota from human fecal samples.</title>
        <authorList>
            <person name="Pamer E.G."/>
            <person name="Barat B."/>
            <person name="Waligurski E."/>
            <person name="Medina S."/>
            <person name="Paddock L."/>
            <person name="Mostad J."/>
        </authorList>
    </citation>
    <scope>NUCLEOTIDE SEQUENCE</scope>
    <source>
        <strain evidence="1">SL.1.01</strain>
    </source>
</reference>
<dbReference type="AlphaFoldDB" id="A0AAW5K4H9"/>
<dbReference type="Proteomes" id="UP001206013">
    <property type="component" value="Unassembled WGS sequence"/>
</dbReference>
<protein>
    <submittedName>
        <fullName evidence="1">Uncharacterized protein</fullName>
    </submittedName>
</protein>
<name>A0AAW5K4H9_BIFAD</name>
<evidence type="ECO:0000313" key="1">
    <source>
        <dbReference type="EMBL" id="MCQ4794001.1"/>
    </source>
</evidence>
<sequence>MSDIDENSDRRLSDTSEKYEGTEYYTLVKTKDGWHGDPDGYSWQWFDFPDITFTDDGDCHFELEAEAIGMAVELDTYREFLAILSREIEKLRQQIDG</sequence>
<accession>A0AAW5K4H9</accession>
<proteinExistence type="predicted"/>
<dbReference type="EMBL" id="JANFYM010000034">
    <property type="protein sequence ID" value="MCQ4794001.1"/>
    <property type="molecule type" value="Genomic_DNA"/>
</dbReference>